<name>A0A1G5D1Z8_9GAMM</name>
<sequence length="403" mass="45203">MESSWAERQRRTNRLARKLAGHVLHRQDVTPSQLLGLSKLAWISDSYEGSNASYIRSTKIPALESILGANYSGLGLTDVAADVAEKLNDPSAEELVAHHTGFTNFYNAFRNSVGGWVKDNFPILLSLFRQASEARTDAERLEIVRQISTLERIPKANNKGQRMRSEYFLAPAFFILDPEIRFPIINGSNNVQELLNSLDASNSSLEDQYLSMVQLYGNGGIRDAADLDQLGGDDLPDFIPSSDGKTRKQILTATNTEEGSGLSLKDEADIESLQESKNLINKRIHNQITNQLQEKLSEFTLLEGCTNDAMFDVMVKNYDSKRNDLIIEVKSSSERSHVRMAIGQVYDYWFNTKGEIGEHIAILLPEKPSTEILSLLSWLGIGAMWLNEGHLNSLDEWLEHLKD</sequence>
<dbReference type="EMBL" id="FMUN01000003">
    <property type="protein sequence ID" value="SCY08557.1"/>
    <property type="molecule type" value="Genomic_DNA"/>
</dbReference>
<reference evidence="2" key="1">
    <citation type="submission" date="2016-10" db="EMBL/GenBank/DDBJ databases">
        <authorList>
            <person name="Varghese N."/>
        </authorList>
    </citation>
    <scope>NUCLEOTIDE SEQUENCE [LARGE SCALE GENOMIC DNA]</scope>
    <source>
        <strain evidence="2">HL 19</strain>
    </source>
</reference>
<dbReference type="OrthoDB" id="7054211at2"/>
<dbReference type="RefSeq" id="WP_143004082.1">
    <property type="nucleotide sequence ID" value="NZ_FMUN01000003.1"/>
</dbReference>
<dbReference type="AlphaFoldDB" id="A0A1G5D1Z8"/>
<evidence type="ECO:0000313" key="2">
    <source>
        <dbReference type="Proteomes" id="UP000183104"/>
    </source>
</evidence>
<keyword evidence="2" id="KW-1185">Reference proteome</keyword>
<gene>
    <name evidence="1" type="ORF">SAMN05661077_1138</name>
</gene>
<accession>A0A1G5D1Z8</accession>
<organism evidence="1 2">
    <name type="scientific">Thiohalorhabdus denitrificans</name>
    <dbReference type="NCBI Taxonomy" id="381306"/>
    <lineage>
        <taxon>Bacteria</taxon>
        <taxon>Pseudomonadati</taxon>
        <taxon>Pseudomonadota</taxon>
        <taxon>Gammaproteobacteria</taxon>
        <taxon>Thiohalorhabdales</taxon>
        <taxon>Thiohalorhabdaceae</taxon>
        <taxon>Thiohalorhabdus</taxon>
    </lineage>
</organism>
<evidence type="ECO:0000313" key="1">
    <source>
        <dbReference type="EMBL" id="SCY08557.1"/>
    </source>
</evidence>
<dbReference type="Proteomes" id="UP000183104">
    <property type="component" value="Unassembled WGS sequence"/>
</dbReference>
<protein>
    <submittedName>
        <fullName evidence="1">Uncharacterized protein</fullName>
    </submittedName>
</protein>
<proteinExistence type="predicted"/>